<reference evidence="2 3" key="1">
    <citation type="submission" date="2017-06" db="EMBL/GenBank/DDBJ databases">
        <title>Ant-infecting Ophiocordyceps genomes reveal a high diversity of potential behavioral manipulation genes and a possible major role for enterotoxins.</title>
        <authorList>
            <person name="De Bekker C."/>
            <person name="Evans H.C."/>
            <person name="Brachmann A."/>
            <person name="Hughes D.P."/>
        </authorList>
    </citation>
    <scope>NUCLEOTIDE SEQUENCE [LARGE SCALE GENOMIC DNA]</scope>
    <source>
        <strain evidence="2 3">Map16</strain>
    </source>
</reference>
<keyword evidence="3" id="KW-1185">Reference proteome</keyword>
<gene>
    <name evidence="2" type="ORF">CDD80_4582</name>
</gene>
<name>A0A2C5YYE1_9HYPO</name>
<comment type="caution">
    <text evidence="2">The sequence shown here is derived from an EMBL/GenBank/DDBJ whole genome shotgun (WGS) entry which is preliminary data.</text>
</comment>
<dbReference type="Proteomes" id="UP000226431">
    <property type="component" value="Unassembled WGS sequence"/>
</dbReference>
<feature type="compositionally biased region" description="Gly residues" evidence="1">
    <location>
        <begin position="180"/>
        <end position="191"/>
    </location>
</feature>
<sequence length="197" mass="20059">MSLPRSQSSPCSVSTVTVQTGLSAGRAALLAILAGNHPDLDALGEAFGASDARELSDPVSVSQPMGGIPESPTLAAAWSATTDVPRDQSDDGRRGAMMRQLAVEADSETGRARIYGAPLERIIVLVDPTRHHKTYTGVQGMLPAAMETGRIIVVDKVVGAVGIYGLGSEVKLEGGKKGPSVGGGGEGGGGRGTREAP</sequence>
<organism evidence="2 3">
    <name type="scientific">Ophiocordyceps camponoti-rufipedis</name>
    <dbReference type="NCBI Taxonomy" id="2004952"/>
    <lineage>
        <taxon>Eukaryota</taxon>
        <taxon>Fungi</taxon>
        <taxon>Dikarya</taxon>
        <taxon>Ascomycota</taxon>
        <taxon>Pezizomycotina</taxon>
        <taxon>Sordariomycetes</taxon>
        <taxon>Hypocreomycetidae</taxon>
        <taxon>Hypocreales</taxon>
        <taxon>Ophiocordycipitaceae</taxon>
        <taxon>Ophiocordyceps</taxon>
    </lineage>
</organism>
<proteinExistence type="predicted"/>
<dbReference type="AlphaFoldDB" id="A0A2C5YYE1"/>
<evidence type="ECO:0000256" key="1">
    <source>
        <dbReference type="SAM" id="MobiDB-lite"/>
    </source>
</evidence>
<dbReference type="EMBL" id="NJES01000425">
    <property type="protein sequence ID" value="PHH72382.1"/>
    <property type="molecule type" value="Genomic_DNA"/>
</dbReference>
<accession>A0A2C5YYE1</accession>
<evidence type="ECO:0000313" key="2">
    <source>
        <dbReference type="EMBL" id="PHH72382.1"/>
    </source>
</evidence>
<evidence type="ECO:0000313" key="3">
    <source>
        <dbReference type="Proteomes" id="UP000226431"/>
    </source>
</evidence>
<feature type="region of interest" description="Disordered" evidence="1">
    <location>
        <begin position="173"/>
        <end position="197"/>
    </location>
</feature>
<protein>
    <submittedName>
        <fullName evidence="2">Uncharacterized protein</fullName>
    </submittedName>
</protein>